<evidence type="ECO:0000256" key="2">
    <source>
        <dbReference type="ARBA" id="ARBA00023125"/>
    </source>
</evidence>
<dbReference type="GO" id="GO:0003700">
    <property type="term" value="F:DNA-binding transcription factor activity"/>
    <property type="evidence" value="ECO:0007669"/>
    <property type="project" value="InterPro"/>
</dbReference>
<evidence type="ECO:0000313" key="6">
    <source>
        <dbReference type="Proteomes" id="UP000029224"/>
    </source>
</evidence>
<dbReference type="OrthoDB" id="9800334at2"/>
<dbReference type="PANTHER" id="PTHR30204:SF67">
    <property type="entry name" value="HTH-TYPE TRANSCRIPTIONAL REGULATOR MLRA-RELATED"/>
    <property type="match status" value="1"/>
</dbReference>
<reference evidence="5 6" key="1">
    <citation type="submission" date="2014-09" db="EMBL/GenBank/DDBJ databases">
        <title>Vibrio maritimus JCM 19240. (C210) whole genome shotgun sequence.</title>
        <authorList>
            <person name="Sawabe T."/>
            <person name="Meirelles P."/>
            <person name="Nakanishi M."/>
            <person name="Sayaka M."/>
            <person name="Hattori M."/>
            <person name="Ohkuma M."/>
        </authorList>
    </citation>
    <scope>NUCLEOTIDE SEQUENCE [LARGE SCALE GENOMIC DNA]</scope>
    <source>
        <strain evidence="5 6">JCM 19240</strain>
    </source>
</reference>
<dbReference type="PROSITE" id="PS50937">
    <property type="entry name" value="HTH_MERR_2"/>
    <property type="match status" value="1"/>
</dbReference>
<dbReference type="InterPro" id="IPR009061">
    <property type="entry name" value="DNA-bd_dom_put_sf"/>
</dbReference>
<keyword evidence="6" id="KW-1185">Reference proteome</keyword>
<keyword evidence="1" id="KW-0805">Transcription regulation</keyword>
<keyword evidence="2" id="KW-0238">DNA-binding</keyword>
<feature type="domain" description="HTH merR-type" evidence="4">
    <location>
        <begin position="1"/>
        <end position="44"/>
    </location>
</feature>
<dbReference type="EMBL" id="BBMT01000001">
    <property type="protein sequence ID" value="GAL31746.1"/>
    <property type="molecule type" value="Genomic_DNA"/>
</dbReference>
<accession>A0A090SVL7</accession>
<evidence type="ECO:0000256" key="1">
    <source>
        <dbReference type="ARBA" id="ARBA00023015"/>
    </source>
</evidence>
<keyword evidence="3" id="KW-0804">Transcription</keyword>
<evidence type="ECO:0000313" key="5">
    <source>
        <dbReference type="EMBL" id="GAL31746.1"/>
    </source>
</evidence>
<name>A0A090SVL7_9VIBR</name>
<dbReference type="InterPro" id="IPR047057">
    <property type="entry name" value="MerR_fam"/>
</dbReference>
<dbReference type="PANTHER" id="PTHR30204">
    <property type="entry name" value="REDOX-CYCLING DRUG-SENSING TRANSCRIPTIONAL ACTIVATOR SOXR"/>
    <property type="match status" value="1"/>
</dbReference>
<dbReference type="Gene3D" id="1.10.1660.10">
    <property type="match status" value="1"/>
</dbReference>
<dbReference type="GO" id="GO:0003677">
    <property type="term" value="F:DNA binding"/>
    <property type="evidence" value="ECO:0007669"/>
    <property type="project" value="UniProtKB-KW"/>
</dbReference>
<sequence>MIQPQRTDKGHRLYTEKDVERINTIQSWLSKGVSIGKVKALIDSDTLSQTDIETDQLEEVTTLLDASAL</sequence>
<reference evidence="5 6" key="2">
    <citation type="submission" date="2014-09" db="EMBL/GenBank/DDBJ databases">
        <authorList>
            <consortium name="NBRP consortium"/>
            <person name="Sawabe T."/>
            <person name="Meirelles P."/>
            <person name="Nakanishi M."/>
            <person name="Sayaka M."/>
            <person name="Hattori M."/>
            <person name="Ohkuma M."/>
        </authorList>
    </citation>
    <scope>NUCLEOTIDE SEQUENCE [LARGE SCALE GENOMIC DNA]</scope>
    <source>
        <strain evidence="5 6">JCM 19240</strain>
    </source>
</reference>
<gene>
    <name evidence="5" type="ORF">JCM19240_5177</name>
</gene>
<dbReference type="Proteomes" id="UP000029224">
    <property type="component" value="Unassembled WGS sequence"/>
</dbReference>
<evidence type="ECO:0000259" key="4">
    <source>
        <dbReference type="PROSITE" id="PS50937"/>
    </source>
</evidence>
<evidence type="ECO:0000256" key="3">
    <source>
        <dbReference type="ARBA" id="ARBA00023163"/>
    </source>
</evidence>
<dbReference type="InterPro" id="IPR000551">
    <property type="entry name" value="MerR-type_HTH_dom"/>
</dbReference>
<proteinExistence type="predicted"/>
<dbReference type="Pfam" id="PF13411">
    <property type="entry name" value="MerR_1"/>
    <property type="match status" value="1"/>
</dbReference>
<comment type="caution">
    <text evidence="5">The sequence shown here is derived from an EMBL/GenBank/DDBJ whole genome shotgun (WGS) entry which is preliminary data.</text>
</comment>
<dbReference type="SUPFAM" id="SSF46955">
    <property type="entry name" value="Putative DNA-binding domain"/>
    <property type="match status" value="1"/>
</dbReference>
<organism evidence="5 6">
    <name type="scientific">Vibrio maritimus</name>
    <dbReference type="NCBI Taxonomy" id="990268"/>
    <lineage>
        <taxon>Bacteria</taxon>
        <taxon>Pseudomonadati</taxon>
        <taxon>Pseudomonadota</taxon>
        <taxon>Gammaproteobacteria</taxon>
        <taxon>Vibrionales</taxon>
        <taxon>Vibrionaceae</taxon>
        <taxon>Vibrio</taxon>
    </lineage>
</organism>
<protein>
    <submittedName>
        <fullName evidence="5">Transcriptional regulator MerR family</fullName>
    </submittedName>
</protein>
<dbReference type="AlphaFoldDB" id="A0A090SVL7"/>